<feature type="transmembrane region" description="Helical" evidence="1">
    <location>
        <begin position="98"/>
        <end position="120"/>
    </location>
</feature>
<dbReference type="EMBL" id="UXSR01005426">
    <property type="protein sequence ID" value="VDD81915.1"/>
    <property type="molecule type" value="Genomic_DNA"/>
</dbReference>
<dbReference type="AlphaFoldDB" id="A0A0R3UK39"/>
<dbReference type="Proteomes" id="UP000267029">
    <property type="component" value="Unassembled WGS sequence"/>
</dbReference>
<dbReference type="WBParaSite" id="MCU_004757-RA">
    <property type="protein sequence ID" value="MCU_004757-RA"/>
    <property type="gene ID" value="MCU_004757"/>
</dbReference>
<proteinExistence type="predicted"/>
<protein>
    <submittedName>
        <fullName evidence="4">LRRCT domain-containing protein</fullName>
    </submittedName>
</protein>
<keyword evidence="1" id="KW-0812">Transmembrane</keyword>
<keyword evidence="1" id="KW-1133">Transmembrane helix</keyword>
<reference evidence="4" key="2">
    <citation type="submission" date="2019-11" db="UniProtKB">
        <authorList>
            <consortium name="WormBaseParasite"/>
        </authorList>
    </citation>
    <scope>IDENTIFICATION</scope>
</reference>
<sequence length="173" mass="19572">MMPLIWRHYQTDQAFIGHRQRSLICKAVKQNRAQSVKLQRRRESSGQCEVNRIFQELLSTLHQIAPPSTIAKHLKCLKHKWNYCEVPSCPRAVSGGPAFPYVFLTLCLIALSLSIVIYVYRKGCGGRRSPFLNRLSTIAMAWRKRTSSEPSLLADNVTLNSDLVSGDATQQTV</sequence>
<evidence type="ECO:0000313" key="4">
    <source>
        <dbReference type="WBParaSite" id="MCU_004757-RA"/>
    </source>
</evidence>
<keyword evidence="3" id="KW-1185">Reference proteome</keyword>
<evidence type="ECO:0000256" key="1">
    <source>
        <dbReference type="SAM" id="Phobius"/>
    </source>
</evidence>
<name>A0A0R3UK39_MESCO</name>
<organism evidence="2 3">
    <name type="scientific">Mesocestoides corti</name>
    <name type="common">Flatworm</name>
    <dbReference type="NCBI Taxonomy" id="53468"/>
    <lineage>
        <taxon>Eukaryota</taxon>
        <taxon>Metazoa</taxon>
        <taxon>Spiralia</taxon>
        <taxon>Lophotrochozoa</taxon>
        <taxon>Platyhelminthes</taxon>
        <taxon>Cestoda</taxon>
        <taxon>Eucestoda</taxon>
        <taxon>Cyclophyllidea</taxon>
        <taxon>Mesocestoididae</taxon>
        <taxon>Mesocestoides</taxon>
    </lineage>
</organism>
<gene>
    <name evidence="2" type="ORF">MCOS_LOCUS7918</name>
</gene>
<reference evidence="2 3" key="1">
    <citation type="submission" date="2018-10" db="EMBL/GenBank/DDBJ databases">
        <authorList>
            <consortium name="Pathogen Informatics"/>
        </authorList>
    </citation>
    <scope>NUCLEOTIDE SEQUENCE [LARGE SCALE GENOMIC DNA]</scope>
</reference>
<keyword evidence="1" id="KW-0472">Membrane</keyword>
<evidence type="ECO:0000313" key="2">
    <source>
        <dbReference type="EMBL" id="VDD81915.1"/>
    </source>
</evidence>
<evidence type="ECO:0000313" key="3">
    <source>
        <dbReference type="Proteomes" id="UP000267029"/>
    </source>
</evidence>
<accession>A0A0R3UK39</accession>